<dbReference type="EMBL" id="VOOS01000006">
    <property type="protein sequence ID" value="TXB63888.1"/>
    <property type="molecule type" value="Genomic_DNA"/>
</dbReference>
<dbReference type="OrthoDB" id="9765926at2"/>
<dbReference type="Pfam" id="PF13585">
    <property type="entry name" value="CHU_C"/>
    <property type="match status" value="1"/>
</dbReference>
<dbReference type="SUPFAM" id="SSF49299">
    <property type="entry name" value="PKD domain"/>
    <property type="match status" value="1"/>
</dbReference>
<organism evidence="1 2">
    <name type="scientific">Vicingus serpentipes</name>
    <dbReference type="NCBI Taxonomy" id="1926625"/>
    <lineage>
        <taxon>Bacteria</taxon>
        <taxon>Pseudomonadati</taxon>
        <taxon>Bacteroidota</taxon>
        <taxon>Flavobacteriia</taxon>
        <taxon>Flavobacteriales</taxon>
        <taxon>Vicingaceae</taxon>
        <taxon>Vicingus</taxon>
    </lineage>
</organism>
<name>A0A5C6RN99_9FLAO</name>
<keyword evidence="2" id="KW-1185">Reference proteome</keyword>
<dbReference type="SUPFAM" id="SSF141072">
    <property type="entry name" value="CalX-like"/>
    <property type="match status" value="1"/>
</dbReference>
<proteinExistence type="predicted"/>
<dbReference type="CDD" id="cd00146">
    <property type="entry name" value="PKD"/>
    <property type="match status" value="1"/>
</dbReference>
<dbReference type="NCBIfam" id="NF038133">
    <property type="entry name" value="choice_anch_L"/>
    <property type="match status" value="1"/>
</dbReference>
<sequence>MIKRILISIFILFSFVFTKAQLVVNTGLMTPTQYVQNILVGSGVTVSNVTFSGDFNQIGEFDATGTTPYLGLTNGIILSTGDVNVALGPNNSGSEELGGGNFGLGDSDLDILEGSGIGTNDAAILEFDFIPTGDTVKFKYVFGSEEYPEYVNSINDVFGFFLSGPGVVGGFSGGAANIALIPGTTTPISINSVNENVNSSYYFDNTPFTSAQTIQFDGYTTVLTAVSAVQCGELYHIKIAIADASDTSWDSGVFLEAGSFSSNTVTLSSNVDVANGDSLLYEGCGTAFIDFVRSDDTDTSIFYYNIYGSVTGADYSVSADSIVFLPGEDTLTLSFNAINDGIAEPYEQVNVELIQTICGITDTSVITFYIADYPQFNLVVSDTSISCLSDSVPVWVDPIAGVNILWETGETSDTIWVSPTLTTHYSVTASDTCGIYSVTDSAEVTYIDPSPIITTTPDSLGKYCPQDSLILYASAIGGAGIGGFTFDWMPLGVQSDSLAVSPDSTQMYYVLATDVCGNTATDSVKVFVPNFDSLFVEILTLDTTICSGLTVNVAGQISGGVGSYYSWSNGITNALSIDATPLTTTTYFITAEDSCGSYQQDSIVITVDVSGIDVDIPDESINCFNEIVVLSATVSNNIGPVTYDWSTGEITDTIVVSPLVNSTYWVEIQDLCKTIVDTILVSVPPFDSLDVINTGTLMIACPGDLAVLSAIVKGGDTAAQFFNWSDGLSTYVGNNINVYPNSTTVYSFVVTDTCALMTDSISVTVALPSYPPFSIQVTNDTLVCRGDEIKIGVEAQGGAGHYIYDWKGLGTTDSITVKVNELSTYDVVVYDRCNNYLTANITLDEMHPTANFNYEYLSDYTVEFHDSSFTDIVYHLWTFEFQDTSNALNPIYTYLTQGEQTVSLFVRDITGCTDEITKTIKPDIYFYVPNAFTPNIDGINDVFFIKGMGIDQFEIYIFNRWGNEIFYSDDIEISWDGSYKGEFVKNDTYVYLIKAINFDGEEIEQRGIVNVMR</sequence>
<dbReference type="InterPro" id="IPR049804">
    <property type="entry name" value="Choice_anch_L"/>
</dbReference>
<dbReference type="InterPro" id="IPR013783">
    <property type="entry name" value="Ig-like_fold"/>
</dbReference>
<dbReference type="Gene3D" id="2.60.40.10">
    <property type="entry name" value="Immunoglobulins"/>
    <property type="match status" value="1"/>
</dbReference>
<accession>A0A5C6RN99</accession>
<reference evidence="1 2" key="1">
    <citation type="submission" date="2019-08" db="EMBL/GenBank/DDBJ databases">
        <title>Genome of Vicingus serpentipes NCIMB 15042.</title>
        <authorList>
            <person name="Bowman J.P."/>
        </authorList>
    </citation>
    <scope>NUCLEOTIDE SEQUENCE [LARGE SCALE GENOMIC DNA]</scope>
    <source>
        <strain evidence="1 2">NCIMB 15042</strain>
    </source>
</reference>
<dbReference type="Proteomes" id="UP000321721">
    <property type="component" value="Unassembled WGS sequence"/>
</dbReference>
<gene>
    <name evidence="1" type="ORF">FRY74_11570</name>
</gene>
<dbReference type="InterPro" id="IPR035986">
    <property type="entry name" value="PKD_dom_sf"/>
</dbReference>
<evidence type="ECO:0000313" key="2">
    <source>
        <dbReference type="Proteomes" id="UP000321721"/>
    </source>
</evidence>
<comment type="caution">
    <text evidence="1">The sequence shown here is derived from an EMBL/GenBank/DDBJ whole genome shotgun (WGS) entry which is preliminary data.</text>
</comment>
<evidence type="ECO:0000313" key="1">
    <source>
        <dbReference type="EMBL" id="TXB63888.1"/>
    </source>
</evidence>
<protein>
    <submittedName>
        <fullName evidence="1">T9SS type B sorting domain-containing protein</fullName>
    </submittedName>
</protein>
<dbReference type="InterPro" id="IPR026341">
    <property type="entry name" value="T9SS_type_B"/>
</dbReference>
<dbReference type="Gene3D" id="2.60.40.2030">
    <property type="match status" value="1"/>
</dbReference>
<dbReference type="AlphaFoldDB" id="A0A5C6RN99"/>
<dbReference type="NCBIfam" id="TIGR04131">
    <property type="entry name" value="Bac_Flav_CTERM"/>
    <property type="match status" value="1"/>
</dbReference>
<dbReference type="InterPro" id="IPR038081">
    <property type="entry name" value="CalX-like_sf"/>
</dbReference>